<dbReference type="NCBIfam" id="NF006938">
    <property type="entry name" value="PRK09420.1"/>
    <property type="match status" value="1"/>
</dbReference>
<dbReference type="GO" id="GO:0008663">
    <property type="term" value="F:2',3'-cyclic-nucleotide 2'-phosphodiesterase activity"/>
    <property type="evidence" value="ECO:0007669"/>
    <property type="project" value="UniProtKB-EC"/>
</dbReference>
<feature type="signal peptide" evidence="11">
    <location>
        <begin position="1"/>
        <end position="21"/>
    </location>
</feature>
<dbReference type="Proteomes" id="UP000199531">
    <property type="component" value="Unassembled WGS sequence"/>
</dbReference>
<comment type="catalytic activity">
    <reaction evidence="1">
        <text>a ribonucleoside 3'-phosphate + H2O = a ribonucleoside + phosphate</text>
        <dbReference type="Rhea" id="RHEA:10144"/>
        <dbReference type="ChEBI" id="CHEBI:13197"/>
        <dbReference type="ChEBI" id="CHEBI:15377"/>
        <dbReference type="ChEBI" id="CHEBI:18254"/>
        <dbReference type="ChEBI" id="CHEBI:43474"/>
        <dbReference type="EC" id="3.1.3.6"/>
    </reaction>
</comment>
<dbReference type="Gene3D" id="3.90.780.10">
    <property type="entry name" value="5'-Nucleotidase, C-terminal domain"/>
    <property type="match status" value="1"/>
</dbReference>
<dbReference type="InterPro" id="IPR008334">
    <property type="entry name" value="5'-Nucleotdase_C"/>
</dbReference>
<dbReference type="Pfam" id="PF02872">
    <property type="entry name" value="5_nucleotid_C"/>
    <property type="match status" value="1"/>
</dbReference>
<dbReference type="InterPro" id="IPR041827">
    <property type="entry name" value="CpdB_N"/>
</dbReference>
<dbReference type="PANTHER" id="PTHR11575:SF6">
    <property type="entry name" value="2',3'-CYCLIC-NUCLEOTIDE 2'-PHOSPHODIESTERASE_3'-NUCLEOTIDASE"/>
    <property type="match status" value="1"/>
</dbReference>
<keyword evidence="16" id="KW-1185">Reference proteome</keyword>
<accession>A0A1H8HXP3</accession>
<evidence type="ECO:0000256" key="2">
    <source>
        <dbReference type="ARBA" id="ARBA00001730"/>
    </source>
</evidence>
<dbReference type="SUPFAM" id="SSF56300">
    <property type="entry name" value="Metallo-dependent phosphatases"/>
    <property type="match status" value="1"/>
</dbReference>
<dbReference type="PRINTS" id="PR01607">
    <property type="entry name" value="APYRASEFAMLY"/>
</dbReference>
<comment type="subcellular location">
    <subcellularLocation>
        <location evidence="4">Cell envelope</location>
    </subcellularLocation>
</comment>
<feature type="region of interest" description="Disordered" evidence="12">
    <location>
        <begin position="26"/>
        <end position="49"/>
    </location>
</feature>
<gene>
    <name evidence="15" type="ORF">SAMN02745977_01638</name>
</gene>
<feature type="domain" description="5'-Nucleotidase C-terminal" evidence="14">
    <location>
        <begin position="482"/>
        <end position="604"/>
    </location>
</feature>
<dbReference type="STRING" id="1121117.SAMN02745977_01638"/>
<dbReference type="EMBL" id="FOCW01000003">
    <property type="protein sequence ID" value="SEN60973.1"/>
    <property type="molecule type" value="Genomic_DNA"/>
</dbReference>
<dbReference type="GO" id="GO:0009166">
    <property type="term" value="P:nucleotide catabolic process"/>
    <property type="evidence" value="ECO:0007669"/>
    <property type="project" value="InterPro"/>
</dbReference>
<evidence type="ECO:0000313" key="15">
    <source>
        <dbReference type="EMBL" id="SEN60973.1"/>
    </source>
</evidence>
<reference evidence="15 16" key="1">
    <citation type="submission" date="2016-10" db="EMBL/GenBank/DDBJ databases">
        <authorList>
            <person name="de Groot N.N."/>
        </authorList>
    </citation>
    <scope>NUCLEOTIDE SEQUENCE [LARGE SCALE GENOMIC DNA]</scope>
    <source>
        <strain evidence="15 16">DSM 15123</strain>
    </source>
</reference>
<evidence type="ECO:0000256" key="9">
    <source>
        <dbReference type="ARBA" id="ARBA00022801"/>
    </source>
</evidence>
<comment type="similarity">
    <text evidence="5 11">Belongs to the 5'-nucleotidase family.</text>
</comment>
<dbReference type="PROSITE" id="PS00786">
    <property type="entry name" value="5_NUCLEOTIDASE_2"/>
    <property type="match status" value="1"/>
</dbReference>
<evidence type="ECO:0000256" key="4">
    <source>
        <dbReference type="ARBA" id="ARBA00004196"/>
    </source>
</evidence>
<keyword evidence="7 11" id="KW-0732">Signal</keyword>
<feature type="chain" id="PRO_5011329724" evidence="11">
    <location>
        <begin position="22"/>
        <end position="699"/>
    </location>
</feature>
<organism evidence="15 16">
    <name type="scientific">Brachymonas denitrificans DSM 15123</name>
    <dbReference type="NCBI Taxonomy" id="1121117"/>
    <lineage>
        <taxon>Bacteria</taxon>
        <taxon>Pseudomonadati</taxon>
        <taxon>Pseudomonadota</taxon>
        <taxon>Betaproteobacteria</taxon>
        <taxon>Burkholderiales</taxon>
        <taxon>Comamonadaceae</taxon>
        <taxon>Brachymonas</taxon>
    </lineage>
</organism>
<dbReference type="PROSITE" id="PS51257">
    <property type="entry name" value="PROKAR_LIPOPROTEIN"/>
    <property type="match status" value="1"/>
</dbReference>
<dbReference type="Pfam" id="PF00149">
    <property type="entry name" value="Metallophos"/>
    <property type="match status" value="1"/>
</dbReference>
<evidence type="ECO:0000256" key="8">
    <source>
        <dbReference type="ARBA" id="ARBA00022741"/>
    </source>
</evidence>
<dbReference type="Gene3D" id="3.60.21.10">
    <property type="match status" value="1"/>
</dbReference>
<sequence length="699" mass="75419">MSLPRTPFRWVLPLATAAVLAACGGDSAPTPPASAPSAEAPAPVPTPQIADGTRTTVALLETSDLHSNIRSYDYFKLAEDQSYGFERTATLIQQARSEFANNVLLDNGDTIQGTALADYEATVDPMKCDQTLSMYKVMNHYKYDVGTLGNHEFNYGLPFLNQVLGGGLNVDGVNPGQTCKGPDFPMVLANVYSLKTGQPLVQPYTILQREFTATTPDGKSVTVPIKVGVIGFTTPGIMNWDKRFVQGKLRIDGAVETAQKYLPEMRQKGADVVVALVHGGLSSAPYAPTMENSAWHLAKVPGIDAMFMGHSHSLFPDRGTRPAYTMEGVDNAAGTIHGVPATMPSFWGKALGVIKLELVRDAKNSTWVIDKSKTLVEARETVTERDSKGKAIAYVTPDPRIAELVEAQHQATITYVKTPIGSSDFRMSTYFADVGDPTAIQIVNQAQQDYVARYVQANLPQYKDLPVLSVSAPFKSGYGGGADFTDVAAGPIAIYNAADLYLYPNTVYAVKVTGSEIKGWLEGSAKRFNRIDPAATAQQKLISTFPGYNYDMFTTPDVSYLVDVTQPVGQRIVDLKYKGAPIDPAASFIIATNNYRATSGGNTFIAALDGRSTIYASPDANRDVLIQYIKQVQGMTRATNGSARSWRFKPVVTAGKVVFSSGQDKLQLAVDAGLTNIALEQQDDGSGKAMSLYSIDLSK</sequence>
<evidence type="ECO:0000256" key="1">
    <source>
        <dbReference type="ARBA" id="ARBA00000527"/>
    </source>
</evidence>
<dbReference type="GO" id="GO:0046872">
    <property type="term" value="F:metal ion binding"/>
    <property type="evidence" value="ECO:0007669"/>
    <property type="project" value="UniProtKB-KW"/>
</dbReference>
<evidence type="ECO:0000256" key="6">
    <source>
        <dbReference type="ARBA" id="ARBA00022723"/>
    </source>
</evidence>
<keyword evidence="6" id="KW-0479">Metal-binding</keyword>
<dbReference type="PANTHER" id="PTHR11575">
    <property type="entry name" value="5'-NUCLEOTIDASE-RELATED"/>
    <property type="match status" value="1"/>
</dbReference>
<evidence type="ECO:0000256" key="10">
    <source>
        <dbReference type="ARBA" id="ARBA00023268"/>
    </source>
</evidence>
<evidence type="ECO:0000256" key="11">
    <source>
        <dbReference type="RuleBase" id="RU362119"/>
    </source>
</evidence>
<keyword evidence="8 11" id="KW-0547">Nucleotide-binding</keyword>
<feature type="domain" description="Calcineurin-like phosphoesterase" evidence="13">
    <location>
        <begin position="61"/>
        <end position="313"/>
    </location>
</feature>
<evidence type="ECO:0000259" key="13">
    <source>
        <dbReference type="Pfam" id="PF00149"/>
    </source>
</evidence>
<evidence type="ECO:0000256" key="7">
    <source>
        <dbReference type="ARBA" id="ARBA00022729"/>
    </source>
</evidence>
<evidence type="ECO:0000256" key="5">
    <source>
        <dbReference type="ARBA" id="ARBA00006654"/>
    </source>
</evidence>
<dbReference type="RefSeq" id="WP_091816447.1">
    <property type="nucleotide sequence ID" value="NZ_FOCW01000003.1"/>
</dbReference>
<dbReference type="OrthoDB" id="9803927at2"/>
<dbReference type="InterPro" id="IPR036907">
    <property type="entry name" value="5'-Nucleotdase_C_sf"/>
</dbReference>
<dbReference type="CDD" id="cd07410">
    <property type="entry name" value="MPP_CpdB_N"/>
    <property type="match status" value="1"/>
</dbReference>
<protein>
    <submittedName>
        <fullName evidence="15">2',3'-cyclic-nucleotide 2'-phosphodiesterase / 3'-nucleotidase</fullName>
    </submittedName>
</protein>
<evidence type="ECO:0000256" key="3">
    <source>
        <dbReference type="ARBA" id="ARBA00001968"/>
    </source>
</evidence>
<dbReference type="GO" id="GO:0030288">
    <property type="term" value="C:outer membrane-bounded periplasmic space"/>
    <property type="evidence" value="ECO:0007669"/>
    <property type="project" value="TreeGrafter"/>
</dbReference>
<evidence type="ECO:0000313" key="16">
    <source>
        <dbReference type="Proteomes" id="UP000199531"/>
    </source>
</evidence>
<evidence type="ECO:0000259" key="14">
    <source>
        <dbReference type="Pfam" id="PF02872"/>
    </source>
</evidence>
<dbReference type="InterPro" id="IPR004843">
    <property type="entry name" value="Calcineurin-like_PHP"/>
</dbReference>
<dbReference type="GO" id="GO:0008254">
    <property type="term" value="F:3'-nucleotidase activity"/>
    <property type="evidence" value="ECO:0007669"/>
    <property type="project" value="UniProtKB-EC"/>
</dbReference>
<dbReference type="InterPro" id="IPR006179">
    <property type="entry name" value="5_nucleotidase/apyrase"/>
</dbReference>
<keyword evidence="10" id="KW-0511">Multifunctional enzyme</keyword>
<dbReference type="InterPro" id="IPR029052">
    <property type="entry name" value="Metallo-depent_PP-like"/>
</dbReference>
<comment type="cofactor">
    <cofactor evidence="3">
        <name>a divalent metal cation</name>
        <dbReference type="ChEBI" id="CHEBI:60240"/>
    </cofactor>
</comment>
<comment type="catalytic activity">
    <reaction evidence="2">
        <text>a nucleoside 2',3'-cyclic phosphate + H2O = a nucleoside 3'-phosphate + H(+)</text>
        <dbReference type="Rhea" id="RHEA:19621"/>
        <dbReference type="ChEBI" id="CHEBI:15377"/>
        <dbReference type="ChEBI" id="CHEBI:15378"/>
        <dbReference type="ChEBI" id="CHEBI:66949"/>
        <dbReference type="ChEBI" id="CHEBI:66954"/>
        <dbReference type="EC" id="3.1.4.16"/>
    </reaction>
</comment>
<keyword evidence="9 11" id="KW-0378">Hydrolase</keyword>
<evidence type="ECO:0000256" key="12">
    <source>
        <dbReference type="SAM" id="MobiDB-lite"/>
    </source>
</evidence>
<name>A0A1H8HXP3_9BURK</name>
<proteinExistence type="inferred from homology"/>
<dbReference type="AlphaFoldDB" id="A0A1H8HXP3"/>
<dbReference type="InterPro" id="IPR006146">
    <property type="entry name" value="5'-Nucleotdase_CS"/>
</dbReference>
<dbReference type="GO" id="GO:0000166">
    <property type="term" value="F:nucleotide binding"/>
    <property type="evidence" value="ECO:0007669"/>
    <property type="project" value="UniProtKB-KW"/>
</dbReference>
<dbReference type="SUPFAM" id="SSF55816">
    <property type="entry name" value="5'-nucleotidase (syn. UDP-sugar hydrolase), C-terminal domain"/>
    <property type="match status" value="1"/>
</dbReference>